<evidence type="ECO:0000313" key="3">
    <source>
        <dbReference type="Proteomes" id="UP000596742"/>
    </source>
</evidence>
<feature type="region of interest" description="Disordered" evidence="1">
    <location>
        <begin position="71"/>
        <end position="136"/>
    </location>
</feature>
<sequence>MHHELQKATDALRKACGVNILQLQHILREMKHQDEEECISDDASDTSIIEILEGENVNKTIVMSQAVLVDKGGQPHVPHDSPVPSPSTDAYSSQERESLSPAPRSSTPSCLYRGLSRSSSRSSIRKKGGNGQGQIGRTIGIDLEVRAALRVVGHVIVDPYLVLCRLDQSLERDLDEKDR</sequence>
<dbReference type="EMBL" id="UYJE01004179">
    <property type="protein sequence ID" value="VDI25757.1"/>
    <property type="molecule type" value="Genomic_DNA"/>
</dbReference>
<keyword evidence="3" id="KW-1185">Reference proteome</keyword>
<reference evidence="2" key="1">
    <citation type="submission" date="2018-11" db="EMBL/GenBank/DDBJ databases">
        <authorList>
            <person name="Alioto T."/>
            <person name="Alioto T."/>
        </authorList>
    </citation>
    <scope>NUCLEOTIDE SEQUENCE</scope>
</reference>
<evidence type="ECO:0000313" key="2">
    <source>
        <dbReference type="EMBL" id="VDI25757.1"/>
    </source>
</evidence>
<proteinExistence type="predicted"/>
<accession>A0A8B6DXC0</accession>
<comment type="caution">
    <text evidence="2">The sequence shown here is derived from an EMBL/GenBank/DDBJ whole genome shotgun (WGS) entry which is preliminary data.</text>
</comment>
<gene>
    <name evidence="2" type="ORF">MGAL_10B055074</name>
</gene>
<organism evidence="2 3">
    <name type="scientific">Mytilus galloprovincialis</name>
    <name type="common">Mediterranean mussel</name>
    <dbReference type="NCBI Taxonomy" id="29158"/>
    <lineage>
        <taxon>Eukaryota</taxon>
        <taxon>Metazoa</taxon>
        <taxon>Spiralia</taxon>
        <taxon>Lophotrochozoa</taxon>
        <taxon>Mollusca</taxon>
        <taxon>Bivalvia</taxon>
        <taxon>Autobranchia</taxon>
        <taxon>Pteriomorphia</taxon>
        <taxon>Mytilida</taxon>
        <taxon>Mytiloidea</taxon>
        <taxon>Mytilidae</taxon>
        <taxon>Mytilinae</taxon>
        <taxon>Mytilus</taxon>
    </lineage>
</organism>
<evidence type="ECO:0000256" key="1">
    <source>
        <dbReference type="SAM" id="MobiDB-lite"/>
    </source>
</evidence>
<dbReference type="AlphaFoldDB" id="A0A8B6DXC0"/>
<name>A0A8B6DXC0_MYTGA</name>
<protein>
    <submittedName>
        <fullName evidence="2">Uncharacterized protein</fullName>
    </submittedName>
</protein>
<dbReference type="Proteomes" id="UP000596742">
    <property type="component" value="Unassembled WGS sequence"/>
</dbReference>